<name>A0A0F9CVM9_9ZZZZ</name>
<dbReference type="AlphaFoldDB" id="A0A0F9CVM9"/>
<gene>
    <name evidence="1" type="ORF">LCGC14_2354720</name>
</gene>
<comment type="caution">
    <text evidence="1">The sequence shown here is derived from an EMBL/GenBank/DDBJ whole genome shotgun (WGS) entry which is preliminary data.</text>
</comment>
<protein>
    <submittedName>
        <fullName evidence="1">Uncharacterized protein</fullName>
    </submittedName>
</protein>
<proteinExistence type="predicted"/>
<dbReference type="EMBL" id="LAZR01034351">
    <property type="protein sequence ID" value="KKL45536.1"/>
    <property type="molecule type" value="Genomic_DNA"/>
</dbReference>
<organism evidence="1">
    <name type="scientific">marine sediment metagenome</name>
    <dbReference type="NCBI Taxonomy" id="412755"/>
    <lineage>
        <taxon>unclassified sequences</taxon>
        <taxon>metagenomes</taxon>
        <taxon>ecological metagenomes</taxon>
    </lineage>
</organism>
<accession>A0A0F9CVM9</accession>
<evidence type="ECO:0000313" key="1">
    <source>
        <dbReference type="EMBL" id="KKL45536.1"/>
    </source>
</evidence>
<reference evidence="1" key="1">
    <citation type="journal article" date="2015" name="Nature">
        <title>Complex archaea that bridge the gap between prokaryotes and eukaryotes.</title>
        <authorList>
            <person name="Spang A."/>
            <person name="Saw J.H."/>
            <person name="Jorgensen S.L."/>
            <person name="Zaremba-Niedzwiedzka K."/>
            <person name="Martijn J."/>
            <person name="Lind A.E."/>
            <person name="van Eijk R."/>
            <person name="Schleper C."/>
            <person name="Guy L."/>
            <person name="Ettema T.J."/>
        </authorList>
    </citation>
    <scope>NUCLEOTIDE SEQUENCE</scope>
</reference>
<sequence>MSITVDIQPAAWALPEPTRRECQLYASRFGADLPEDLHSENSTLLLRASAWLFGRREPN</sequence>